<gene>
    <name evidence="2" type="ORF">ARMGADRAFT_299280</name>
</gene>
<evidence type="ECO:0000313" key="2">
    <source>
        <dbReference type="EMBL" id="PBK90509.1"/>
    </source>
</evidence>
<reference evidence="3" key="1">
    <citation type="journal article" date="2017" name="Nat. Ecol. Evol.">
        <title>Genome expansion and lineage-specific genetic innovations in the forest pathogenic fungi Armillaria.</title>
        <authorList>
            <person name="Sipos G."/>
            <person name="Prasanna A.N."/>
            <person name="Walter M.C."/>
            <person name="O'Connor E."/>
            <person name="Balint B."/>
            <person name="Krizsan K."/>
            <person name="Kiss B."/>
            <person name="Hess J."/>
            <person name="Varga T."/>
            <person name="Slot J."/>
            <person name="Riley R."/>
            <person name="Boka B."/>
            <person name="Rigling D."/>
            <person name="Barry K."/>
            <person name="Lee J."/>
            <person name="Mihaltcheva S."/>
            <person name="LaButti K."/>
            <person name="Lipzen A."/>
            <person name="Waldron R."/>
            <person name="Moloney N.M."/>
            <person name="Sperisen C."/>
            <person name="Kredics L."/>
            <person name="Vagvoelgyi C."/>
            <person name="Patrignani A."/>
            <person name="Fitzpatrick D."/>
            <person name="Nagy I."/>
            <person name="Doyle S."/>
            <person name="Anderson J.B."/>
            <person name="Grigoriev I.V."/>
            <person name="Gueldener U."/>
            <person name="Muensterkoetter M."/>
            <person name="Nagy L.G."/>
        </authorList>
    </citation>
    <scope>NUCLEOTIDE SEQUENCE [LARGE SCALE GENOMIC DNA]</scope>
    <source>
        <strain evidence="3">Ar21-2</strain>
    </source>
</reference>
<proteinExistence type="predicted"/>
<protein>
    <submittedName>
        <fullName evidence="2">Uncharacterized protein</fullName>
    </submittedName>
</protein>
<feature type="region of interest" description="Disordered" evidence="1">
    <location>
        <begin position="44"/>
        <end position="98"/>
    </location>
</feature>
<feature type="compositionally biased region" description="Low complexity" evidence="1">
    <location>
        <begin position="44"/>
        <end position="56"/>
    </location>
</feature>
<evidence type="ECO:0000313" key="3">
    <source>
        <dbReference type="Proteomes" id="UP000217790"/>
    </source>
</evidence>
<sequence>MLLWDSGAAEKDIMSRGMGLSMDVGTKEDRDRDAVVSFLFFFPPRRRGSSSSLPILPHRECPQQASPMRPAAATADGKGCSWSEDPIPTDEKKSCAWS</sequence>
<dbReference type="Proteomes" id="UP000217790">
    <property type="component" value="Unassembled WGS sequence"/>
</dbReference>
<dbReference type="OrthoDB" id="10627211at2759"/>
<feature type="compositionally biased region" description="Basic and acidic residues" evidence="1">
    <location>
        <begin position="89"/>
        <end position="98"/>
    </location>
</feature>
<name>A0A2H3D5J0_ARMGA</name>
<evidence type="ECO:0000256" key="1">
    <source>
        <dbReference type="SAM" id="MobiDB-lite"/>
    </source>
</evidence>
<dbReference type="InParanoid" id="A0A2H3D5J0"/>
<dbReference type="EMBL" id="KZ293665">
    <property type="protein sequence ID" value="PBK90509.1"/>
    <property type="molecule type" value="Genomic_DNA"/>
</dbReference>
<organism evidence="2 3">
    <name type="scientific">Armillaria gallica</name>
    <name type="common">Bulbous honey fungus</name>
    <name type="synonym">Armillaria bulbosa</name>
    <dbReference type="NCBI Taxonomy" id="47427"/>
    <lineage>
        <taxon>Eukaryota</taxon>
        <taxon>Fungi</taxon>
        <taxon>Dikarya</taxon>
        <taxon>Basidiomycota</taxon>
        <taxon>Agaricomycotina</taxon>
        <taxon>Agaricomycetes</taxon>
        <taxon>Agaricomycetidae</taxon>
        <taxon>Agaricales</taxon>
        <taxon>Marasmiineae</taxon>
        <taxon>Physalacriaceae</taxon>
        <taxon>Armillaria</taxon>
    </lineage>
</organism>
<accession>A0A2H3D5J0</accession>
<dbReference type="AlphaFoldDB" id="A0A2H3D5J0"/>
<keyword evidence="3" id="KW-1185">Reference proteome</keyword>